<dbReference type="Proteomes" id="UP000256541">
    <property type="component" value="Unassembled WGS sequence"/>
</dbReference>
<dbReference type="RefSeq" id="WP_116412806.1">
    <property type="nucleotide sequence ID" value="NZ_NBXB01000042.1"/>
</dbReference>
<dbReference type="OrthoDB" id="4016357at2"/>
<reference evidence="2 3" key="1">
    <citation type="submission" date="2017-04" db="EMBL/GenBank/DDBJ databases">
        <title>Comparative genome analysis of Subtercola boreus.</title>
        <authorList>
            <person name="Cho Y.-J."/>
            <person name="Cho A."/>
            <person name="Kim O.-S."/>
            <person name="Lee J.-I."/>
        </authorList>
    </citation>
    <scope>NUCLEOTIDE SEQUENCE [LARGE SCALE GENOMIC DNA]</scope>
    <source>
        <strain evidence="2 3">P27479</strain>
    </source>
</reference>
<keyword evidence="1" id="KW-0472">Membrane</keyword>
<gene>
    <name evidence="2" type="ORF">B7R22_16545</name>
</gene>
<accession>A0A3E0VS35</accession>
<feature type="transmembrane region" description="Helical" evidence="1">
    <location>
        <begin position="97"/>
        <end position="130"/>
    </location>
</feature>
<evidence type="ECO:0000313" key="3">
    <source>
        <dbReference type="Proteomes" id="UP000256541"/>
    </source>
</evidence>
<dbReference type="EMBL" id="NBXB01000042">
    <property type="protein sequence ID" value="RFA12399.1"/>
    <property type="molecule type" value="Genomic_DNA"/>
</dbReference>
<dbReference type="AlphaFoldDB" id="A0A3E0VS35"/>
<evidence type="ECO:0008006" key="4">
    <source>
        <dbReference type="Google" id="ProtNLM"/>
    </source>
</evidence>
<proteinExistence type="predicted"/>
<keyword evidence="1" id="KW-1133">Transmembrane helix</keyword>
<comment type="caution">
    <text evidence="2">The sequence shown here is derived from an EMBL/GenBank/DDBJ whole genome shotgun (WGS) entry which is preliminary data.</text>
</comment>
<sequence>MALDPLLQRTSARGWPRWAASAVHGVIVLGAVIGLVFAIIPAVTAQVSVIGGQLTALVQNLPDQAWFQWVTANVGPRIDVDGILSSVTAFFTDPSKLLGIAGGLLSVGTGIIDGVTGVIVVSILTIYFVLTLPAVKKKGYTLVARSSRERVTELGRVS</sequence>
<name>A0A3E0VS35_9MICO</name>
<evidence type="ECO:0000313" key="2">
    <source>
        <dbReference type="EMBL" id="RFA12399.1"/>
    </source>
</evidence>
<keyword evidence="1" id="KW-0812">Transmembrane</keyword>
<feature type="transmembrane region" description="Helical" evidence="1">
    <location>
        <begin position="21"/>
        <end position="43"/>
    </location>
</feature>
<evidence type="ECO:0000256" key="1">
    <source>
        <dbReference type="SAM" id="Phobius"/>
    </source>
</evidence>
<organism evidence="2 3">
    <name type="scientific">Subtercola boreus</name>
    <dbReference type="NCBI Taxonomy" id="120213"/>
    <lineage>
        <taxon>Bacteria</taxon>
        <taxon>Bacillati</taxon>
        <taxon>Actinomycetota</taxon>
        <taxon>Actinomycetes</taxon>
        <taxon>Micrococcales</taxon>
        <taxon>Microbacteriaceae</taxon>
        <taxon>Subtercola</taxon>
    </lineage>
</organism>
<protein>
    <recommendedName>
        <fullName evidence="4">AI-2E family transporter</fullName>
    </recommendedName>
</protein>